<dbReference type="EMBL" id="CP064936">
    <property type="protein sequence ID" value="QQA01364.1"/>
    <property type="molecule type" value="Genomic_DNA"/>
</dbReference>
<dbReference type="GO" id="GO:0000455">
    <property type="term" value="P:enzyme-directed rRNA pseudouridine synthesis"/>
    <property type="evidence" value="ECO:0007669"/>
    <property type="project" value="TreeGrafter"/>
</dbReference>
<comment type="similarity">
    <text evidence="1">Belongs to the pseudouridine synthase RluA family.</text>
</comment>
<evidence type="ECO:0000313" key="4">
    <source>
        <dbReference type="Proteomes" id="UP000595224"/>
    </source>
</evidence>
<dbReference type="GO" id="GO:0003723">
    <property type="term" value="F:RNA binding"/>
    <property type="evidence" value="ECO:0007669"/>
    <property type="project" value="InterPro"/>
</dbReference>
<dbReference type="GO" id="GO:0140098">
    <property type="term" value="F:catalytic activity, acting on RNA"/>
    <property type="evidence" value="ECO:0007669"/>
    <property type="project" value="UniProtKB-ARBA"/>
</dbReference>
<dbReference type="RefSeq" id="WP_198442905.1">
    <property type="nucleotide sequence ID" value="NZ_CBCSHE010000021.1"/>
</dbReference>
<sequence>MKPILDYTVIYNDDDIVVLNKRSGLLIAADRYDPDAPRLDESASKEFGKIYAVHRIDKDTSGAVIYAKNAEAHKKLSEQFMNRTVQKVYHCLVNGRPAWDDLHVTLPLLPDGDIRHRTVVNKKIGKSSITDFHLIGVCGPYSWIEARPHTGRTHQIRAHLQANGLGIVCDPLYSGNQKPVRLSDIKRRWNGDTLEERPLLSRLALHAFRLTLNHPRTGETMTFTAPYPKDLDAVRNQLAKIFKTDPLVFAATESK</sequence>
<organism evidence="3 4">
    <name type="scientific">Treponema peruense</name>
    <dbReference type="NCBI Taxonomy" id="2787628"/>
    <lineage>
        <taxon>Bacteria</taxon>
        <taxon>Pseudomonadati</taxon>
        <taxon>Spirochaetota</taxon>
        <taxon>Spirochaetia</taxon>
        <taxon>Spirochaetales</taxon>
        <taxon>Treponemataceae</taxon>
        <taxon>Treponema</taxon>
    </lineage>
</organism>
<dbReference type="PANTHER" id="PTHR21600:SF87">
    <property type="entry name" value="RNA PSEUDOURIDYLATE SYNTHASE DOMAIN-CONTAINING PROTEIN 1"/>
    <property type="match status" value="1"/>
</dbReference>
<dbReference type="Gene3D" id="3.30.2350.10">
    <property type="entry name" value="Pseudouridine synthase"/>
    <property type="match status" value="1"/>
</dbReference>
<reference evidence="3 4" key="1">
    <citation type="submission" date="2020-11" db="EMBL/GenBank/DDBJ databases">
        <title>Treponema Peruensis nv. sp., first commensal Treponema isolated from human feces.</title>
        <authorList>
            <person name="Belkhou C."/>
            <person name="Raes J."/>
        </authorList>
    </citation>
    <scope>NUCLEOTIDE SEQUENCE [LARGE SCALE GENOMIC DNA]</scope>
    <source>
        <strain evidence="3 4">RCC2812</strain>
    </source>
</reference>
<proteinExistence type="inferred from homology"/>
<protein>
    <submittedName>
        <fullName evidence="3">RluA family pseudouridine synthase</fullName>
    </submittedName>
</protein>
<dbReference type="KEGG" id="tper:IWA51_01725"/>
<dbReference type="SUPFAM" id="SSF55120">
    <property type="entry name" value="Pseudouridine synthase"/>
    <property type="match status" value="1"/>
</dbReference>
<dbReference type="InterPro" id="IPR006145">
    <property type="entry name" value="PsdUridine_synth_RsuA/RluA"/>
</dbReference>
<keyword evidence="4" id="KW-1185">Reference proteome</keyword>
<feature type="domain" description="Pseudouridine synthase RsuA/RluA-like" evidence="2">
    <location>
        <begin position="15"/>
        <end position="162"/>
    </location>
</feature>
<gene>
    <name evidence="3" type="ORF">IWA51_01725</name>
</gene>
<accession>A0A7T3RE00</accession>
<evidence type="ECO:0000259" key="2">
    <source>
        <dbReference type="Pfam" id="PF00849"/>
    </source>
</evidence>
<dbReference type="Proteomes" id="UP000595224">
    <property type="component" value="Chromosome"/>
</dbReference>
<dbReference type="InterPro" id="IPR050188">
    <property type="entry name" value="RluA_PseudoU_synthase"/>
</dbReference>
<dbReference type="AlphaFoldDB" id="A0A7T3RE00"/>
<dbReference type="InterPro" id="IPR020103">
    <property type="entry name" value="PsdUridine_synth_cat_dom_sf"/>
</dbReference>
<dbReference type="Pfam" id="PF00849">
    <property type="entry name" value="PseudoU_synth_2"/>
    <property type="match status" value="1"/>
</dbReference>
<dbReference type="PANTHER" id="PTHR21600">
    <property type="entry name" value="MITOCHONDRIAL RNA PSEUDOURIDINE SYNTHASE"/>
    <property type="match status" value="1"/>
</dbReference>
<evidence type="ECO:0000256" key="1">
    <source>
        <dbReference type="ARBA" id="ARBA00010876"/>
    </source>
</evidence>
<dbReference type="CDD" id="cd02869">
    <property type="entry name" value="PseudoU_synth_RluA_like"/>
    <property type="match status" value="1"/>
</dbReference>
<dbReference type="GO" id="GO:0009982">
    <property type="term" value="F:pseudouridine synthase activity"/>
    <property type="evidence" value="ECO:0007669"/>
    <property type="project" value="InterPro"/>
</dbReference>
<evidence type="ECO:0000313" key="3">
    <source>
        <dbReference type="EMBL" id="QQA01364.1"/>
    </source>
</evidence>
<name>A0A7T3RE00_9SPIR</name>